<reference evidence="1" key="1">
    <citation type="submission" date="2023-03" db="EMBL/GenBank/DDBJ databases">
        <title>Massive genome expansion in bonnet fungi (Mycena s.s.) driven by repeated elements and novel gene families across ecological guilds.</title>
        <authorList>
            <consortium name="Lawrence Berkeley National Laboratory"/>
            <person name="Harder C.B."/>
            <person name="Miyauchi S."/>
            <person name="Viragh M."/>
            <person name="Kuo A."/>
            <person name="Thoen E."/>
            <person name="Andreopoulos B."/>
            <person name="Lu D."/>
            <person name="Skrede I."/>
            <person name="Drula E."/>
            <person name="Henrissat B."/>
            <person name="Morin E."/>
            <person name="Kohler A."/>
            <person name="Barry K."/>
            <person name="LaButti K."/>
            <person name="Morin E."/>
            <person name="Salamov A."/>
            <person name="Lipzen A."/>
            <person name="Mereny Z."/>
            <person name="Hegedus B."/>
            <person name="Baldrian P."/>
            <person name="Stursova M."/>
            <person name="Weitz H."/>
            <person name="Taylor A."/>
            <person name="Grigoriev I.V."/>
            <person name="Nagy L.G."/>
            <person name="Martin F."/>
            <person name="Kauserud H."/>
        </authorList>
    </citation>
    <scope>NUCLEOTIDE SEQUENCE</scope>
    <source>
        <strain evidence="1">CBHHK188m</strain>
    </source>
</reference>
<gene>
    <name evidence="1" type="ORF">DFH07DRAFT_291767</name>
</gene>
<name>A0AAD7JRW5_9AGAR</name>
<protein>
    <recommendedName>
        <fullName evidence="3">BTB domain-containing protein</fullName>
    </recommendedName>
</protein>
<sequence>MLVRSPDPRRHHSRTYRADGDTIFRVEDILFKIHRYHLEESTVFGSMFGLPSGALPSQGQSDANPIVLFGDNPDRFRAFLFCFYSKYAGLGFLASIAYTDSLHNPGQLRINRMTVDDVERLVNMVPFAHKYLLQDCLLWALESLEHILVTSVATVPANQYAMILEVTTLCTPLHESICDRIGGLLKRQWIDHIKANGLPVGPALDIAEVFDLRDFLVELYCVVLDKLAVTPEPQRTSADGPLHGISSTHQLRMFSGTWFLSRAFHDFIKQSPPTIAHHSTCQSPHVCNENWIFTWERTVTRTLDVQKAGDPEAFLRKLDVFKTKMVVFVAGPQLGICSGAGREIDNAVTTFKTSLTKHFFVTSKLVED</sequence>
<evidence type="ECO:0000313" key="1">
    <source>
        <dbReference type="EMBL" id="KAJ7769170.1"/>
    </source>
</evidence>
<dbReference type="AlphaFoldDB" id="A0AAD7JRW5"/>
<dbReference type="Proteomes" id="UP001215280">
    <property type="component" value="Unassembled WGS sequence"/>
</dbReference>
<evidence type="ECO:0000313" key="2">
    <source>
        <dbReference type="Proteomes" id="UP001215280"/>
    </source>
</evidence>
<evidence type="ECO:0008006" key="3">
    <source>
        <dbReference type="Google" id="ProtNLM"/>
    </source>
</evidence>
<organism evidence="1 2">
    <name type="scientific">Mycena maculata</name>
    <dbReference type="NCBI Taxonomy" id="230809"/>
    <lineage>
        <taxon>Eukaryota</taxon>
        <taxon>Fungi</taxon>
        <taxon>Dikarya</taxon>
        <taxon>Basidiomycota</taxon>
        <taxon>Agaricomycotina</taxon>
        <taxon>Agaricomycetes</taxon>
        <taxon>Agaricomycetidae</taxon>
        <taxon>Agaricales</taxon>
        <taxon>Marasmiineae</taxon>
        <taxon>Mycenaceae</taxon>
        <taxon>Mycena</taxon>
    </lineage>
</organism>
<keyword evidence="2" id="KW-1185">Reference proteome</keyword>
<dbReference type="Gene3D" id="3.30.710.10">
    <property type="entry name" value="Potassium Channel Kv1.1, Chain A"/>
    <property type="match status" value="1"/>
</dbReference>
<proteinExistence type="predicted"/>
<dbReference type="InterPro" id="IPR011333">
    <property type="entry name" value="SKP1/BTB/POZ_sf"/>
</dbReference>
<dbReference type="EMBL" id="JARJLG010000026">
    <property type="protein sequence ID" value="KAJ7769170.1"/>
    <property type="molecule type" value="Genomic_DNA"/>
</dbReference>
<accession>A0AAD7JRW5</accession>
<comment type="caution">
    <text evidence="1">The sequence shown here is derived from an EMBL/GenBank/DDBJ whole genome shotgun (WGS) entry which is preliminary data.</text>
</comment>